<dbReference type="PANTHER" id="PTHR24232:SF25">
    <property type="entry name" value="P2Y PURINOCEPTOR 8"/>
    <property type="match status" value="1"/>
</dbReference>
<dbReference type="Gene3D" id="1.20.1070.10">
    <property type="entry name" value="Rhodopsin 7-helix transmembrane proteins"/>
    <property type="match status" value="1"/>
</dbReference>
<dbReference type="FunFam" id="1.20.1070.10:FF:000040">
    <property type="entry name" value="Coagulation factor 2 (thrombin) receptor"/>
    <property type="match status" value="1"/>
</dbReference>
<evidence type="ECO:0000256" key="7">
    <source>
        <dbReference type="ARBA" id="ARBA00023157"/>
    </source>
</evidence>
<gene>
    <name evidence="15" type="primary">P2RY8</name>
    <name evidence="15" type="synonym">p2ry8</name>
</gene>
<dbReference type="PRINTS" id="PR00237">
    <property type="entry name" value="GPCRRHODOPSN"/>
</dbReference>
<dbReference type="Pfam" id="PF00001">
    <property type="entry name" value="7tm_1"/>
    <property type="match status" value="1"/>
</dbReference>
<comment type="similarity">
    <text evidence="12">Belongs to the G-protein coupled receptor 1 family.</text>
</comment>
<keyword evidence="5 12" id="KW-0297">G-protein coupled receptor</keyword>
<keyword evidence="9" id="KW-0325">Glycoprotein</keyword>
<dbReference type="InParanoid" id="A0A671U1M0"/>
<feature type="transmembrane region" description="Helical" evidence="13">
    <location>
        <begin position="190"/>
        <end position="216"/>
    </location>
</feature>
<keyword evidence="7 11" id="KW-1015">Disulfide bond</keyword>
<dbReference type="Ensembl" id="ENSSAUT00010008805.1">
    <property type="protein sequence ID" value="ENSSAUP00010008229.1"/>
    <property type="gene ID" value="ENSSAUG00010004081.1"/>
</dbReference>
<reference evidence="15" key="3">
    <citation type="submission" date="2025-09" db="UniProtKB">
        <authorList>
            <consortium name="Ensembl"/>
        </authorList>
    </citation>
    <scope>IDENTIFICATION</scope>
</reference>
<dbReference type="PROSITE" id="PS50262">
    <property type="entry name" value="G_PROTEIN_RECEP_F1_2"/>
    <property type="match status" value="1"/>
</dbReference>
<evidence type="ECO:0000256" key="2">
    <source>
        <dbReference type="ARBA" id="ARBA00022475"/>
    </source>
</evidence>
<keyword evidence="6 13" id="KW-0472">Membrane</keyword>
<proteinExistence type="inferred from homology"/>
<evidence type="ECO:0000256" key="13">
    <source>
        <dbReference type="SAM" id="Phobius"/>
    </source>
</evidence>
<dbReference type="InterPro" id="IPR003912">
    <property type="entry name" value="Protea_act_rcpt"/>
</dbReference>
<dbReference type="PRINTS" id="PR01428">
    <property type="entry name" value="PROTEASEAR"/>
</dbReference>
<dbReference type="SUPFAM" id="SSF81321">
    <property type="entry name" value="Family A G protein-coupled receptor-like"/>
    <property type="match status" value="1"/>
</dbReference>
<evidence type="ECO:0000256" key="6">
    <source>
        <dbReference type="ARBA" id="ARBA00023136"/>
    </source>
</evidence>
<dbReference type="GO" id="GO:0035025">
    <property type="term" value="P:positive regulation of Rho protein signal transduction"/>
    <property type="evidence" value="ECO:0007669"/>
    <property type="project" value="TreeGrafter"/>
</dbReference>
<evidence type="ECO:0000256" key="10">
    <source>
        <dbReference type="ARBA" id="ARBA00023224"/>
    </source>
</evidence>
<feature type="domain" description="G-protein coupled receptors family 1 profile" evidence="14">
    <location>
        <begin position="41"/>
        <end position="292"/>
    </location>
</feature>
<dbReference type="AlphaFoldDB" id="A0A671U1M0"/>
<dbReference type="GeneID" id="115587562"/>
<keyword evidence="3 12" id="KW-0812">Transmembrane</keyword>
<dbReference type="GO" id="GO:0005886">
    <property type="term" value="C:plasma membrane"/>
    <property type="evidence" value="ECO:0007669"/>
    <property type="project" value="UniProtKB-SubCell"/>
</dbReference>
<dbReference type="GO" id="GO:0015057">
    <property type="term" value="F:thrombin-activated receptor activity"/>
    <property type="evidence" value="ECO:0007669"/>
    <property type="project" value="InterPro"/>
</dbReference>
<comment type="subcellular location">
    <subcellularLocation>
        <location evidence="1">Cell membrane</location>
        <topology evidence="1">Multi-pass membrane protein</topology>
    </subcellularLocation>
</comment>
<keyword evidence="10 12" id="KW-0807">Transducer</keyword>
<evidence type="ECO:0000256" key="9">
    <source>
        <dbReference type="ARBA" id="ARBA00023180"/>
    </source>
</evidence>
<evidence type="ECO:0000313" key="15">
    <source>
        <dbReference type="Ensembl" id="ENSSAUP00010008229.1"/>
    </source>
</evidence>
<feature type="transmembrane region" description="Helical" evidence="13">
    <location>
        <begin position="25"/>
        <end position="50"/>
    </location>
</feature>
<dbReference type="PANTHER" id="PTHR24232">
    <property type="entry name" value="G-PROTEIN COUPLED RECEPTOR"/>
    <property type="match status" value="1"/>
</dbReference>
<feature type="transmembrane region" description="Helical" evidence="13">
    <location>
        <begin position="237"/>
        <end position="262"/>
    </location>
</feature>
<dbReference type="GO" id="GO:0007200">
    <property type="term" value="P:phospholipase C-activating G protein-coupled receptor signaling pathway"/>
    <property type="evidence" value="ECO:0007669"/>
    <property type="project" value="TreeGrafter"/>
</dbReference>
<evidence type="ECO:0000256" key="4">
    <source>
        <dbReference type="ARBA" id="ARBA00022989"/>
    </source>
</evidence>
<dbReference type="Proteomes" id="UP000472265">
    <property type="component" value="Chromosome 9"/>
</dbReference>
<protein>
    <submittedName>
        <fullName evidence="15">P2Y receptor family member 8</fullName>
    </submittedName>
</protein>
<dbReference type="InterPro" id="IPR000276">
    <property type="entry name" value="GPCR_Rhodpsn"/>
</dbReference>
<feature type="transmembrane region" description="Helical" evidence="13">
    <location>
        <begin position="62"/>
        <end position="82"/>
    </location>
</feature>
<dbReference type="GO" id="GO:0007596">
    <property type="term" value="P:blood coagulation"/>
    <property type="evidence" value="ECO:0007669"/>
    <property type="project" value="InterPro"/>
</dbReference>
<name>A0A671U1M0_SPAAU</name>
<keyword evidence="16" id="KW-1185">Reference proteome</keyword>
<evidence type="ECO:0000256" key="8">
    <source>
        <dbReference type="ARBA" id="ARBA00023170"/>
    </source>
</evidence>
<evidence type="ECO:0000256" key="5">
    <source>
        <dbReference type="ARBA" id="ARBA00023040"/>
    </source>
</evidence>
<dbReference type="RefSeq" id="XP_030283322.1">
    <property type="nucleotide sequence ID" value="XM_030427462.1"/>
</dbReference>
<dbReference type="GeneTree" id="ENSGT01050000244840"/>
<feature type="disulfide bond" evidence="11">
    <location>
        <begin position="97"/>
        <end position="177"/>
    </location>
</feature>
<keyword evidence="4 13" id="KW-1133">Transmembrane helix</keyword>
<keyword evidence="8 12" id="KW-0675">Receptor</keyword>
<accession>A0A671U1M0</accession>
<reference evidence="15" key="1">
    <citation type="submission" date="2021-04" db="EMBL/GenBank/DDBJ databases">
        <authorList>
            <consortium name="Wellcome Sanger Institute Data Sharing"/>
        </authorList>
    </citation>
    <scope>NUCLEOTIDE SEQUENCE [LARGE SCALE GENOMIC DNA]</scope>
</reference>
<dbReference type="InterPro" id="IPR017452">
    <property type="entry name" value="GPCR_Rhodpsn_7TM"/>
</dbReference>
<organism evidence="15 16">
    <name type="scientific">Sparus aurata</name>
    <name type="common">Gilthead sea bream</name>
    <dbReference type="NCBI Taxonomy" id="8175"/>
    <lineage>
        <taxon>Eukaryota</taxon>
        <taxon>Metazoa</taxon>
        <taxon>Chordata</taxon>
        <taxon>Craniata</taxon>
        <taxon>Vertebrata</taxon>
        <taxon>Euteleostomi</taxon>
        <taxon>Actinopterygii</taxon>
        <taxon>Neopterygii</taxon>
        <taxon>Teleostei</taxon>
        <taxon>Neoteleostei</taxon>
        <taxon>Acanthomorphata</taxon>
        <taxon>Eupercaria</taxon>
        <taxon>Spariformes</taxon>
        <taxon>Sparidae</taxon>
        <taxon>Sparus</taxon>
    </lineage>
</organism>
<evidence type="ECO:0000256" key="11">
    <source>
        <dbReference type="PIRSR" id="PIRSR603912-52"/>
    </source>
</evidence>
<evidence type="ECO:0000259" key="14">
    <source>
        <dbReference type="PROSITE" id="PS50262"/>
    </source>
</evidence>
<evidence type="ECO:0000256" key="12">
    <source>
        <dbReference type="RuleBase" id="RU000688"/>
    </source>
</evidence>
<evidence type="ECO:0000256" key="3">
    <source>
        <dbReference type="ARBA" id="ARBA00022692"/>
    </source>
</evidence>
<feature type="transmembrane region" description="Helical" evidence="13">
    <location>
        <begin position="102"/>
        <end position="120"/>
    </location>
</feature>
<reference evidence="15" key="2">
    <citation type="submission" date="2025-08" db="UniProtKB">
        <authorList>
            <consortium name="Ensembl"/>
        </authorList>
    </citation>
    <scope>IDENTIFICATION</scope>
</reference>
<evidence type="ECO:0000256" key="1">
    <source>
        <dbReference type="ARBA" id="ARBA00004651"/>
    </source>
</evidence>
<evidence type="ECO:0000313" key="16">
    <source>
        <dbReference type="Proteomes" id="UP000472265"/>
    </source>
</evidence>
<keyword evidence="2" id="KW-1003">Cell membrane</keyword>
<sequence>MTGNSSIPKLDNATLSLFKNTNTSIAISVIYMFVTAINLVGNGLSMWILIFRTSPKTASIIFMINLTFTDLALGIALPFQIAYQLQGYNWRLGPKMCSSLTLIFYTNMYCSILTMMAIGIDRYLGIVRPMLFRQIRKKKSMAVIGCLLMWGLVLCVLYPLMTTDLTFEFPELGITTCFDMLKKDMLPSTAAWAAFLFSMVFILFLFPFCVTTFCYVSVIRKLAKDFKTAQKDRAIRLAVIVLLVFTLCFAPNNILLLTHSVLRLFYKKSVYMAYKLSLCFSCLNSCIDPFIYYFASKDFRQKLRQIMNLHSLSSGDSMKMEHKESMYSAHCTFEGQERQHSKVYLMPGTSQRRESETT</sequence>
<dbReference type="OMA" id="CVTTFCY"/>
<feature type="transmembrane region" description="Helical" evidence="13">
    <location>
        <begin position="274"/>
        <end position="295"/>
    </location>
</feature>
<dbReference type="OrthoDB" id="9944627at2759"/>
<dbReference type="PROSITE" id="PS00237">
    <property type="entry name" value="G_PROTEIN_RECEP_F1_1"/>
    <property type="match status" value="1"/>
</dbReference>
<feature type="transmembrane region" description="Helical" evidence="13">
    <location>
        <begin position="141"/>
        <end position="161"/>
    </location>
</feature>